<proteinExistence type="predicted"/>
<reference evidence="1 2" key="1">
    <citation type="journal article" date="2016" name="Genome Announc.">
        <title>Complete Genome Sequence of Thiostrepton-Producing Streptomyces laurentii ATCC 31255.</title>
        <authorList>
            <person name="Doi K."/>
            <person name="Fujino Y."/>
            <person name="Nagayoshi Y."/>
            <person name="Ohshima T."/>
            <person name="Ogata S."/>
        </authorList>
    </citation>
    <scope>NUCLEOTIDE SEQUENCE [LARGE SCALE GENOMIC DNA]</scope>
    <source>
        <strain evidence="1 2">ATCC 31255</strain>
    </source>
</reference>
<dbReference type="AlphaFoldDB" id="A0A169PQU8"/>
<gene>
    <name evidence="1" type="ORF">SLA_7444</name>
</gene>
<name>A0A169PQU8_STRLU</name>
<dbReference type="Proteomes" id="UP000217676">
    <property type="component" value="Chromosome"/>
</dbReference>
<accession>A0A169PQU8</accession>
<dbReference type="KEGG" id="slau:SLA_7444"/>
<sequence>MPVARPKGCPGTIRSPVRRCTEAASAQPAGGAPAVLTAPVLLPGPLPVAIVPAARPKHADSEDDQELVLENHPAWTWPG</sequence>
<evidence type="ECO:0000313" key="2">
    <source>
        <dbReference type="Proteomes" id="UP000217676"/>
    </source>
</evidence>
<protein>
    <submittedName>
        <fullName evidence="1">Uncharacterized protein</fullName>
    </submittedName>
</protein>
<keyword evidence="2" id="KW-1185">Reference proteome</keyword>
<evidence type="ECO:0000313" key="1">
    <source>
        <dbReference type="EMBL" id="BAU88309.1"/>
    </source>
</evidence>
<organism evidence="1 2">
    <name type="scientific">Streptomyces laurentii</name>
    <dbReference type="NCBI Taxonomy" id="39478"/>
    <lineage>
        <taxon>Bacteria</taxon>
        <taxon>Bacillati</taxon>
        <taxon>Actinomycetota</taxon>
        <taxon>Actinomycetes</taxon>
        <taxon>Kitasatosporales</taxon>
        <taxon>Streptomycetaceae</taxon>
        <taxon>Streptomyces</taxon>
    </lineage>
</organism>
<dbReference type="EMBL" id="AP017424">
    <property type="protein sequence ID" value="BAU88309.1"/>
    <property type="molecule type" value="Genomic_DNA"/>
</dbReference>